<feature type="domain" description="RES" evidence="1">
    <location>
        <begin position="46"/>
        <end position="175"/>
    </location>
</feature>
<evidence type="ECO:0000259" key="1">
    <source>
        <dbReference type="SMART" id="SM00953"/>
    </source>
</evidence>
<accession>A0AA96J9K1</accession>
<dbReference type="EMBL" id="CP134880">
    <property type="protein sequence ID" value="WNM27357.1"/>
    <property type="molecule type" value="Genomic_DNA"/>
</dbReference>
<dbReference type="KEGG" id="dcp:RN607_14330"/>
<dbReference type="SMART" id="SM00953">
    <property type="entry name" value="RES"/>
    <property type="match status" value="1"/>
</dbReference>
<dbReference type="Proteomes" id="UP001303408">
    <property type="component" value="Chromosome"/>
</dbReference>
<dbReference type="InterPro" id="IPR014914">
    <property type="entry name" value="RES_dom"/>
</dbReference>
<gene>
    <name evidence="2" type="ORF">RN607_14330</name>
</gene>
<name>A0AA96J9K1_9MICO</name>
<proteinExistence type="predicted"/>
<evidence type="ECO:0000313" key="2">
    <source>
        <dbReference type="EMBL" id="WNM27357.1"/>
    </source>
</evidence>
<organism evidence="2">
    <name type="scientific">Demequina capsici</name>
    <dbReference type="NCBI Taxonomy" id="3075620"/>
    <lineage>
        <taxon>Bacteria</taxon>
        <taxon>Bacillati</taxon>
        <taxon>Actinomycetota</taxon>
        <taxon>Actinomycetes</taxon>
        <taxon>Micrococcales</taxon>
        <taxon>Demequinaceae</taxon>
        <taxon>Demequina</taxon>
    </lineage>
</organism>
<dbReference type="RefSeq" id="WP_313543351.1">
    <property type="nucleotide sequence ID" value="NZ_CP134880.1"/>
</dbReference>
<reference evidence="2" key="1">
    <citation type="submission" date="2023-09" db="EMBL/GenBank/DDBJ databases">
        <title>Demequina sp. a novel bacteria isolated from Capsicum annuum.</title>
        <authorList>
            <person name="Humaira Z."/>
            <person name="Lee J."/>
            <person name="Cho D."/>
        </authorList>
    </citation>
    <scope>NUCLEOTIDE SEQUENCE</scope>
    <source>
        <strain evidence="2">PMTSA13</strain>
    </source>
</reference>
<dbReference type="Pfam" id="PF08808">
    <property type="entry name" value="RES"/>
    <property type="match status" value="1"/>
</dbReference>
<protein>
    <submittedName>
        <fullName evidence="2">RES family NAD+ phosphorylase</fullName>
    </submittedName>
</protein>
<dbReference type="AlphaFoldDB" id="A0AA96J9K1"/>
<sequence>MKVPQKPGALSFEPADLMTYDGPLWRIVRTTGLYTHAWNDGRAWGPLPAMRWDPHHPPASGQPDRAVLYMATTVKAAVAEAWARKRRIDVRTGSPIVVRATPAQPLDLLDLTGDWPIRNGGGASLPHAPLPVCRTWARAILDARPDLDGLYSSSTMTGVNVTLFPAGIAKLPSSPDMAAPAIDVKVRALLEAIASEIGYVSDARPAPGPSGQ</sequence>